<sequence length="139" mass="15883">MIQLEHVNLVVKDIPEMLKFYQAAFPHWSVRDEGQGEWSGKPRNWLHFGDEYQYIAMSDHGEGNNRELAGHQVGLAHFAYITNNIDAVIGRLVEAGYPIAKPGADEPYRKNVYFVDPAGFEIEFVEYLTDDPKLRNLSS</sequence>
<dbReference type="CDD" id="cd06587">
    <property type="entry name" value="VOC"/>
    <property type="match status" value="1"/>
</dbReference>
<evidence type="ECO:0000313" key="2">
    <source>
        <dbReference type="EMBL" id="OAJ94740.1"/>
    </source>
</evidence>
<dbReference type="InterPro" id="IPR029068">
    <property type="entry name" value="Glyas_Bleomycin-R_OHBP_Dase"/>
</dbReference>
<dbReference type="InterPro" id="IPR037523">
    <property type="entry name" value="VOC_core"/>
</dbReference>
<dbReference type="AlphaFoldDB" id="A0A177Y1M3"/>
<dbReference type="InterPro" id="IPR004360">
    <property type="entry name" value="Glyas_Fos-R_dOase_dom"/>
</dbReference>
<gene>
    <name evidence="2" type="ORF">APB76_05510</name>
</gene>
<dbReference type="Pfam" id="PF00903">
    <property type="entry name" value="Glyoxalase"/>
    <property type="match status" value="1"/>
</dbReference>
<dbReference type="EMBL" id="LLEI02000021">
    <property type="protein sequence ID" value="OAJ94740.1"/>
    <property type="molecule type" value="Genomic_DNA"/>
</dbReference>
<organism evidence="2 3">
    <name type="scientific">Vibrio bivalvicida</name>
    <dbReference type="NCBI Taxonomy" id="1276888"/>
    <lineage>
        <taxon>Bacteria</taxon>
        <taxon>Pseudomonadati</taxon>
        <taxon>Pseudomonadota</taxon>
        <taxon>Gammaproteobacteria</taxon>
        <taxon>Vibrionales</taxon>
        <taxon>Vibrionaceae</taxon>
        <taxon>Vibrio</taxon>
        <taxon>Vibrio oreintalis group</taxon>
    </lineage>
</organism>
<dbReference type="Gene3D" id="3.10.180.10">
    <property type="entry name" value="2,3-Dihydroxybiphenyl 1,2-Dioxygenase, domain 1"/>
    <property type="match status" value="1"/>
</dbReference>
<dbReference type="RefSeq" id="WP_049845895.1">
    <property type="nucleotide sequence ID" value="NZ_LLEI02000021.1"/>
</dbReference>
<feature type="domain" description="VOC" evidence="1">
    <location>
        <begin position="3"/>
        <end position="127"/>
    </location>
</feature>
<accession>A0A177Y1M3</accession>
<name>A0A177Y1M3_9VIBR</name>
<dbReference type="InterPro" id="IPR051332">
    <property type="entry name" value="Fosfomycin_Res_Enzymes"/>
</dbReference>
<dbReference type="SUPFAM" id="SSF54593">
    <property type="entry name" value="Glyoxalase/Bleomycin resistance protein/Dihydroxybiphenyl dioxygenase"/>
    <property type="match status" value="1"/>
</dbReference>
<evidence type="ECO:0000313" key="3">
    <source>
        <dbReference type="Proteomes" id="UP000078406"/>
    </source>
</evidence>
<protein>
    <submittedName>
        <fullName evidence="2">Glyoxalase</fullName>
    </submittedName>
</protein>
<proteinExistence type="predicted"/>
<comment type="caution">
    <text evidence="2">The sequence shown here is derived from an EMBL/GenBank/DDBJ whole genome shotgun (WGS) entry which is preliminary data.</text>
</comment>
<reference evidence="2 3" key="1">
    <citation type="journal article" date="2016" name="Syst. Appl. Microbiol.">
        <title>Vibrio bivalvicida sp. nov., a novel larval pathogen for bivalve molluscs reared in a hatchery.</title>
        <authorList>
            <person name="Dubert J."/>
            <person name="Romalde J.L."/>
            <person name="Prado S."/>
            <person name="Barja J.L."/>
        </authorList>
    </citation>
    <scope>NUCLEOTIDE SEQUENCE [LARGE SCALE GENOMIC DNA]</scope>
    <source>
        <strain evidence="2 3">605</strain>
    </source>
</reference>
<dbReference type="PANTHER" id="PTHR36113:SF1">
    <property type="entry name" value="GLYOXALASE_BLEOMYCIN RESISTANCE PROTEIN_DIOXYGENASE"/>
    <property type="match status" value="1"/>
</dbReference>
<dbReference type="PROSITE" id="PS51819">
    <property type="entry name" value="VOC"/>
    <property type="match status" value="1"/>
</dbReference>
<dbReference type="Proteomes" id="UP000078406">
    <property type="component" value="Unassembled WGS sequence"/>
</dbReference>
<dbReference type="PANTHER" id="PTHR36113">
    <property type="entry name" value="LYASE, PUTATIVE-RELATED-RELATED"/>
    <property type="match status" value="1"/>
</dbReference>
<evidence type="ECO:0000259" key="1">
    <source>
        <dbReference type="PROSITE" id="PS51819"/>
    </source>
</evidence>